<feature type="non-terminal residue" evidence="1">
    <location>
        <position position="165"/>
    </location>
</feature>
<dbReference type="EMBL" id="HACG01014953">
    <property type="protein sequence ID" value="CEK61818.1"/>
    <property type="molecule type" value="Transcribed_RNA"/>
</dbReference>
<reference evidence="1" key="1">
    <citation type="submission" date="2014-12" db="EMBL/GenBank/DDBJ databases">
        <title>Insight into the proteome of Arion vulgaris.</title>
        <authorList>
            <person name="Aradska J."/>
            <person name="Bulat T."/>
            <person name="Smidak R."/>
            <person name="Sarate P."/>
            <person name="Gangsoo J."/>
            <person name="Sialana F."/>
            <person name="Bilban M."/>
            <person name="Lubec G."/>
        </authorList>
    </citation>
    <scope>NUCLEOTIDE SEQUENCE</scope>
    <source>
        <tissue evidence="1">Skin</tissue>
    </source>
</reference>
<evidence type="ECO:0000313" key="1">
    <source>
        <dbReference type="EMBL" id="CEK61818.1"/>
    </source>
</evidence>
<sequence>PDLVKVKGRYLHFKSYDDLSSNYVTFIITQCQESYTKIYCQVTKSDKDNPFKGKIGSGYLTLERDLEIAKAVAELVLYDAGSVASITNFSAVKNNTECIFAKRSKLWGSPDYDDSLSLEENTRRLIPTFYKFTKAFHDLGLDAFLIELPGKLYGENIQVFGSAVR</sequence>
<accession>A0A0B6YZY6</accession>
<feature type="non-terminal residue" evidence="1">
    <location>
        <position position="1"/>
    </location>
</feature>
<protein>
    <submittedName>
        <fullName evidence="1">Uncharacterized protein</fullName>
    </submittedName>
</protein>
<dbReference type="AlphaFoldDB" id="A0A0B6YZY6"/>
<organism evidence="1">
    <name type="scientific">Arion vulgaris</name>
    <dbReference type="NCBI Taxonomy" id="1028688"/>
    <lineage>
        <taxon>Eukaryota</taxon>
        <taxon>Metazoa</taxon>
        <taxon>Spiralia</taxon>
        <taxon>Lophotrochozoa</taxon>
        <taxon>Mollusca</taxon>
        <taxon>Gastropoda</taxon>
        <taxon>Heterobranchia</taxon>
        <taxon>Euthyneura</taxon>
        <taxon>Panpulmonata</taxon>
        <taxon>Eupulmonata</taxon>
        <taxon>Stylommatophora</taxon>
        <taxon>Helicina</taxon>
        <taxon>Arionoidea</taxon>
        <taxon>Arionidae</taxon>
        <taxon>Arion</taxon>
    </lineage>
</organism>
<name>A0A0B6YZY6_9EUPU</name>
<proteinExistence type="predicted"/>
<gene>
    <name evidence="1" type="primary">ORF43366</name>
</gene>